<gene>
    <name evidence="3" type="primary">glk</name>
    <name evidence="5" type="ORF">HUO14_13845</name>
</gene>
<evidence type="ECO:0000256" key="2">
    <source>
        <dbReference type="ARBA" id="ARBA00022777"/>
    </source>
</evidence>
<sequence>MNEIVVADIGGTHARFAIAEIDDGRILSLSTPVTLPTADHPSFQIAWEIFAEHLGRALPRAAAIAIAAPISSDLIKLTNNPWIVRPSQIPEKLRVDRHILINDFAAVAHAVAMVDQDRLIHITGPDQPLPADGVVSVIGPGTGLGVAALVFKNGRAQVLPSEGGRCDFAPLDAVEDRILQNLRAKHGRVSVERVVAGPGLRAIFEVLCEMEGRAMPPGDDKALWSLALAGKNSIAIAALDRFFQALGAVVGDISLTHGPGPVVLAGGLGLRLAKHISGSGFADRFVSKGRYRGLMESLPVKLITHPEPGLLGAATAFAAEYPD</sequence>
<dbReference type="InterPro" id="IPR050201">
    <property type="entry name" value="Bacterial_glucokinase"/>
</dbReference>
<dbReference type="SUPFAM" id="SSF53067">
    <property type="entry name" value="Actin-like ATPase domain"/>
    <property type="match status" value="1"/>
</dbReference>
<proteinExistence type="inferred from homology"/>
<evidence type="ECO:0000256" key="4">
    <source>
        <dbReference type="RuleBase" id="RU004046"/>
    </source>
</evidence>
<dbReference type="PANTHER" id="PTHR47690:SF1">
    <property type="entry name" value="GLUCOKINASE"/>
    <property type="match status" value="1"/>
</dbReference>
<dbReference type="Gene3D" id="3.40.367.20">
    <property type="match status" value="1"/>
</dbReference>
<dbReference type="EC" id="2.7.1.2" evidence="3"/>
<keyword evidence="3" id="KW-0963">Cytoplasm</keyword>
<evidence type="ECO:0000313" key="6">
    <source>
        <dbReference type="Proteomes" id="UP000652427"/>
    </source>
</evidence>
<feature type="binding site" evidence="3">
    <location>
        <begin position="7"/>
        <end position="12"/>
    </location>
    <ligand>
        <name>ATP</name>
        <dbReference type="ChEBI" id="CHEBI:30616"/>
    </ligand>
</feature>
<dbReference type="Gene3D" id="3.30.420.40">
    <property type="match status" value="1"/>
</dbReference>
<dbReference type="RefSeq" id="WP_176280423.1">
    <property type="nucleotide sequence ID" value="NZ_JABWMH010000004.1"/>
</dbReference>
<name>A0ABX2N5H3_9SPHN</name>
<comment type="similarity">
    <text evidence="3 4">Belongs to the bacterial glucokinase family.</text>
</comment>
<dbReference type="Pfam" id="PF02685">
    <property type="entry name" value="Glucokinase"/>
    <property type="match status" value="1"/>
</dbReference>
<evidence type="ECO:0000256" key="3">
    <source>
        <dbReference type="HAMAP-Rule" id="MF_00524"/>
    </source>
</evidence>
<accession>A0ABX2N5H3</accession>
<dbReference type="CDD" id="cd24008">
    <property type="entry name" value="ASKHA_NBD_GLK"/>
    <property type="match status" value="1"/>
</dbReference>
<keyword evidence="3" id="KW-0067">ATP-binding</keyword>
<comment type="subcellular location">
    <subcellularLocation>
        <location evidence="3">Cytoplasm</location>
    </subcellularLocation>
</comment>
<keyword evidence="3" id="KW-0547">Nucleotide-binding</keyword>
<dbReference type="HAMAP" id="MF_00524">
    <property type="entry name" value="Glucokinase"/>
    <property type="match status" value="1"/>
</dbReference>
<keyword evidence="3" id="KW-0324">Glycolysis</keyword>
<comment type="caution">
    <text evidence="5">The sequence shown here is derived from an EMBL/GenBank/DDBJ whole genome shotgun (WGS) entry which is preliminary data.</text>
</comment>
<dbReference type="PANTHER" id="PTHR47690">
    <property type="entry name" value="GLUCOKINASE"/>
    <property type="match status" value="1"/>
</dbReference>
<dbReference type="EMBL" id="JABWMH010000004">
    <property type="protein sequence ID" value="NVD28980.1"/>
    <property type="molecule type" value="Genomic_DNA"/>
</dbReference>
<reference evidence="5 6" key="1">
    <citation type="submission" date="2020-06" db="EMBL/GenBank/DDBJ databases">
        <authorList>
            <person name="Kim S.-J."/>
            <person name="Park S.-J."/>
        </authorList>
    </citation>
    <scope>NUCLEOTIDE SEQUENCE [LARGE SCALE GENOMIC DNA]</scope>
    <source>
        <strain evidence="5 6">SW-151</strain>
    </source>
</reference>
<dbReference type="InterPro" id="IPR003836">
    <property type="entry name" value="Glucokinase"/>
</dbReference>
<evidence type="ECO:0000313" key="5">
    <source>
        <dbReference type="EMBL" id="NVD28980.1"/>
    </source>
</evidence>
<dbReference type="InterPro" id="IPR043129">
    <property type="entry name" value="ATPase_NBD"/>
</dbReference>
<comment type="catalytic activity">
    <reaction evidence="3">
        <text>D-glucose + ATP = D-glucose 6-phosphate + ADP + H(+)</text>
        <dbReference type="Rhea" id="RHEA:17825"/>
        <dbReference type="ChEBI" id="CHEBI:4167"/>
        <dbReference type="ChEBI" id="CHEBI:15378"/>
        <dbReference type="ChEBI" id="CHEBI:30616"/>
        <dbReference type="ChEBI" id="CHEBI:61548"/>
        <dbReference type="ChEBI" id="CHEBI:456216"/>
        <dbReference type="EC" id="2.7.1.2"/>
    </reaction>
</comment>
<evidence type="ECO:0000256" key="1">
    <source>
        <dbReference type="ARBA" id="ARBA00022679"/>
    </source>
</evidence>
<organism evidence="5 6">
    <name type="scientific">Parasphingorhabdus flavimaris</name>
    <dbReference type="NCBI Taxonomy" id="266812"/>
    <lineage>
        <taxon>Bacteria</taxon>
        <taxon>Pseudomonadati</taxon>
        <taxon>Pseudomonadota</taxon>
        <taxon>Alphaproteobacteria</taxon>
        <taxon>Sphingomonadales</taxon>
        <taxon>Sphingomonadaceae</taxon>
        <taxon>Parasphingorhabdus</taxon>
    </lineage>
</organism>
<keyword evidence="6" id="KW-1185">Reference proteome</keyword>
<keyword evidence="1 3" id="KW-0808">Transferase</keyword>
<protein>
    <recommendedName>
        <fullName evidence="3">Glucokinase</fullName>
        <ecNumber evidence="3">2.7.1.2</ecNumber>
    </recommendedName>
    <alternativeName>
        <fullName evidence="3">Glucose kinase</fullName>
    </alternativeName>
</protein>
<keyword evidence="2 3" id="KW-0418">Kinase</keyword>
<dbReference type="Proteomes" id="UP000652427">
    <property type="component" value="Unassembled WGS sequence"/>
</dbReference>